<dbReference type="GO" id="GO:0005509">
    <property type="term" value="F:calcium ion binding"/>
    <property type="evidence" value="ECO:0007669"/>
    <property type="project" value="UniProtKB-UniRule"/>
</dbReference>
<dbReference type="InterPro" id="IPR050174">
    <property type="entry name" value="Protocadherin/Cadherin-CA"/>
</dbReference>
<keyword evidence="4" id="KW-0479">Metal-binding</keyword>
<keyword evidence="18" id="KW-1185">Reference proteome</keyword>
<keyword evidence="8" id="KW-0130">Cell adhesion</keyword>
<dbReference type="SMART" id="SM00112">
    <property type="entry name" value="CA"/>
    <property type="match status" value="5"/>
</dbReference>
<organism evidence="17 18">
    <name type="scientific">Cinara cedri</name>
    <dbReference type="NCBI Taxonomy" id="506608"/>
    <lineage>
        <taxon>Eukaryota</taxon>
        <taxon>Metazoa</taxon>
        <taxon>Ecdysozoa</taxon>
        <taxon>Arthropoda</taxon>
        <taxon>Hexapoda</taxon>
        <taxon>Insecta</taxon>
        <taxon>Pterygota</taxon>
        <taxon>Neoptera</taxon>
        <taxon>Paraneoptera</taxon>
        <taxon>Hemiptera</taxon>
        <taxon>Sternorrhyncha</taxon>
        <taxon>Aphidomorpha</taxon>
        <taxon>Aphidoidea</taxon>
        <taxon>Aphididae</taxon>
        <taxon>Lachninae</taxon>
        <taxon>Cinara</taxon>
    </lineage>
</organism>
<dbReference type="FunFam" id="2.60.40.60:FF:000289">
    <property type="entry name" value="cadherin-86C isoform X2"/>
    <property type="match status" value="1"/>
</dbReference>
<evidence type="ECO:0000256" key="8">
    <source>
        <dbReference type="ARBA" id="ARBA00022889"/>
    </source>
</evidence>
<dbReference type="InterPro" id="IPR020894">
    <property type="entry name" value="Cadherin_CS"/>
</dbReference>
<dbReference type="Pfam" id="PF00028">
    <property type="entry name" value="Cadherin"/>
    <property type="match status" value="2"/>
</dbReference>
<comment type="subcellular location">
    <subcellularLocation>
        <location evidence="1">Cell membrane</location>
        <topology evidence="1">Single-pass type I membrane protein</topology>
    </subcellularLocation>
</comment>
<keyword evidence="5" id="KW-0732">Signal</keyword>
<dbReference type="InterPro" id="IPR002126">
    <property type="entry name" value="Cadherin-like_dom"/>
</dbReference>
<feature type="domain" description="Cadherin" evidence="16">
    <location>
        <begin position="496"/>
        <end position="603"/>
    </location>
</feature>
<proteinExistence type="predicted"/>
<keyword evidence="7 12" id="KW-0106">Calcium</keyword>
<sequence length="1323" mass="146028">MSVRTATAAAAAASLAIAAVAVVTVAGNYPTFEGAAEFRDLMVPAGAPLGSLIYRLRASDHDKDYPLYFQATDFGSYVIRIENLPCPANTTAGCQADVYLDRVLIPGQTFQFRITVRDTRGDTTTVPVRLVATEARSDVENIFPHIPAIVIVPEDVKVSSELEYVIVKKNPESRKSASIELRGSSELTIGRLRINKDTTTGTISVSRPLDFETRNMYRLQVVALDMYAEIGKDSRNAAAFEVIVVVEDVQDTPPIFTRLETIVHLHNNMSIGDVVTKVEAMDGDRGKPRRIKYGLVSENRPFTVLFEIGLFSGEVKLKRSMSELVTITGGKQPAMLTVMADEEVTGVGEPPAMSTLADLVLILDDVVNSPPYFHNANYACRLNENSGQGTTLVFGDGYATQVHDDSTGKESVYALTLENNNGTFEVTPAVIDRRGRFTIMVRNNRLLDFESRPSVRFEMVATELSVAGNANSTRSTARASVVVYLDDVNDNSPRFTSTVYTAQLPENATAGVRVITVQAVDPDTGPFGSVRYTAVLGYRNSSLVLDSQTGLITVSNDNHGFDREESAEYRLTVEARDMDGSGLATTVPLIIHVLDINDETPVFQDMPIQFVLSQDMRNFTERAFIKAIDKDAEAPNNVVRYEIINGNYNNRFTLNPETGELFVSSGLYDSSRTRRDSTSNTISVLTVRAYDLGVPHRWSTTQVRIYPPSSGARQMSFLLPATMDTVAVHNLLERLTGAKVTINSIKPNYDHVTQSFNTEKNMVTATVVYNTDTVIDVQEFRKHFDQCKGGADDVHMAQVNYHQNDKNYLVFWLNLLLLLAVLLAILSLLCCCCYQQYLRFMHGKRVDHVQKNKGIQAPSPGNFTESFADPNKHKVYILSEKPAASPTVRLAKKTRTLTMPNVIKKKTSAEMLLLEDVEGNEYRILDKPRPSWSDDTPPDTRQEMFFKQGNAEILRIMSNDSLEVMDSASNVYQNAFNVFDEMAGKKAIMDKFLNSQPDGVVGKDLQYDEGVQVNLTETAAHQAKEEVKKETAADIEEEQKKMAAFQRDVLLTKFLAEEQQKLMTRLETRSLPGANMATQTEVHTSTQTTSSCLRARGQSECGQGGAGRRSRGYDDRDYSRSAHYPRRSSSTPRRHMFNSPIMEETGSGSGASSGPRSANAPMTASSGPRSANGPVTVSKGSRPVYGPITAGNVGLRTTVDAPPRAPLSTVDGAGRRRQQFAAMSSTSSSLGATATEERRSRSYSSLRELDLDRQLQYMTPSLRSRALARRRLSTSLPARGNRDRPSLRAMQMLEKKSVFTIAYGDVATQKINCSADSSSNNWD</sequence>
<dbReference type="Proteomes" id="UP000325440">
    <property type="component" value="Unassembled WGS sequence"/>
</dbReference>
<evidence type="ECO:0000313" key="17">
    <source>
        <dbReference type="EMBL" id="VVC33822.1"/>
    </source>
</evidence>
<keyword evidence="6" id="KW-0677">Repeat</keyword>
<keyword evidence="9 15" id="KW-1133">Transmembrane helix</keyword>
<evidence type="ECO:0000256" key="9">
    <source>
        <dbReference type="ARBA" id="ARBA00022989"/>
    </source>
</evidence>
<feature type="domain" description="Cadherin" evidence="16">
    <location>
        <begin position="257"/>
        <end position="373"/>
    </location>
</feature>
<keyword evidence="3 15" id="KW-0812">Transmembrane</keyword>
<reference evidence="17 18" key="1">
    <citation type="submission" date="2019-08" db="EMBL/GenBank/DDBJ databases">
        <authorList>
            <person name="Alioto T."/>
            <person name="Alioto T."/>
            <person name="Gomez Garrido J."/>
        </authorList>
    </citation>
    <scope>NUCLEOTIDE SEQUENCE [LARGE SCALE GENOMIC DNA]</scope>
</reference>
<evidence type="ECO:0000256" key="3">
    <source>
        <dbReference type="ARBA" id="ARBA00022692"/>
    </source>
</evidence>
<dbReference type="PANTHER" id="PTHR24028:SF263">
    <property type="entry name" value="CADHERIN-RELATED FAMILY MEMBER 1"/>
    <property type="match status" value="1"/>
</dbReference>
<feature type="compositionally biased region" description="Low complexity" evidence="14">
    <location>
        <begin position="1078"/>
        <end position="1091"/>
    </location>
</feature>
<evidence type="ECO:0000256" key="10">
    <source>
        <dbReference type="ARBA" id="ARBA00023136"/>
    </source>
</evidence>
<feature type="compositionally biased region" description="Low complexity" evidence="14">
    <location>
        <begin position="1221"/>
        <end position="1234"/>
    </location>
</feature>
<dbReference type="CDD" id="cd11304">
    <property type="entry name" value="Cadherin_repeat"/>
    <property type="match status" value="4"/>
</dbReference>
<evidence type="ECO:0000256" key="5">
    <source>
        <dbReference type="ARBA" id="ARBA00022729"/>
    </source>
</evidence>
<evidence type="ECO:0000256" key="14">
    <source>
        <dbReference type="SAM" id="MobiDB-lite"/>
    </source>
</evidence>
<dbReference type="EMBL" id="CABPRJ010000975">
    <property type="protein sequence ID" value="VVC33822.1"/>
    <property type="molecule type" value="Genomic_DNA"/>
</dbReference>
<dbReference type="Gene3D" id="2.60.40.60">
    <property type="entry name" value="Cadherins"/>
    <property type="match status" value="5"/>
</dbReference>
<dbReference type="FunFam" id="2.60.40.60:FF:000295">
    <property type="entry name" value="Cadherin 86C, isoform E"/>
    <property type="match status" value="1"/>
</dbReference>
<evidence type="ECO:0000256" key="2">
    <source>
        <dbReference type="ARBA" id="ARBA00022475"/>
    </source>
</evidence>
<feature type="domain" description="Cadherin" evidence="16">
    <location>
        <begin position="149"/>
        <end position="256"/>
    </location>
</feature>
<evidence type="ECO:0000256" key="6">
    <source>
        <dbReference type="ARBA" id="ARBA00022737"/>
    </source>
</evidence>
<protein>
    <submittedName>
        <fullName evidence="17">Cadherin,Cadherin-like,Cadherin conserved site</fullName>
    </submittedName>
</protein>
<evidence type="ECO:0000256" key="1">
    <source>
        <dbReference type="ARBA" id="ARBA00004251"/>
    </source>
</evidence>
<feature type="domain" description="Cadherin" evidence="16">
    <location>
        <begin position="374"/>
        <end position="495"/>
    </location>
</feature>
<dbReference type="PRINTS" id="PR00205">
    <property type="entry name" value="CADHERIN"/>
</dbReference>
<evidence type="ECO:0000256" key="15">
    <source>
        <dbReference type="SAM" id="Phobius"/>
    </source>
</evidence>
<dbReference type="SUPFAM" id="SSF49313">
    <property type="entry name" value="Cadherin-like"/>
    <property type="match status" value="5"/>
</dbReference>
<keyword evidence="2" id="KW-1003">Cell membrane</keyword>
<dbReference type="GO" id="GO:0007156">
    <property type="term" value="P:homophilic cell adhesion via plasma membrane adhesion molecules"/>
    <property type="evidence" value="ECO:0007669"/>
    <property type="project" value="InterPro"/>
</dbReference>
<keyword evidence="13" id="KW-0175">Coiled coil</keyword>
<feature type="compositionally biased region" description="Polar residues" evidence="14">
    <location>
        <begin position="1160"/>
        <end position="1179"/>
    </location>
</feature>
<gene>
    <name evidence="17" type="ORF">CINCED_3A009224</name>
</gene>
<evidence type="ECO:0000256" key="4">
    <source>
        <dbReference type="ARBA" id="ARBA00022723"/>
    </source>
</evidence>
<dbReference type="InterPro" id="IPR015919">
    <property type="entry name" value="Cadherin-like_sf"/>
</dbReference>
<name>A0A5E4MTU0_9HEMI</name>
<dbReference type="PROSITE" id="PS50268">
    <property type="entry name" value="CADHERIN_2"/>
    <property type="match status" value="5"/>
</dbReference>
<feature type="transmembrane region" description="Helical" evidence="15">
    <location>
        <begin position="809"/>
        <end position="834"/>
    </location>
</feature>
<feature type="compositionally biased region" description="Basic and acidic residues" evidence="14">
    <location>
        <begin position="1111"/>
        <end position="1120"/>
    </location>
</feature>
<evidence type="ECO:0000259" key="16">
    <source>
        <dbReference type="PROSITE" id="PS50268"/>
    </source>
</evidence>
<dbReference type="PANTHER" id="PTHR24028">
    <property type="entry name" value="CADHERIN-87A"/>
    <property type="match status" value="1"/>
</dbReference>
<keyword evidence="11" id="KW-0325">Glycoprotein</keyword>
<dbReference type="PROSITE" id="PS00232">
    <property type="entry name" value="CADHERIN_1"/>
    <property type="match status" value="1"/>
</dbReference>
<evidence type="ECO:0000256" key="7">
    <source>
        <dbReference type="ARBA" id="ARBA00022837"/>
    </source>
</evidence>
<feature type="region of interest" description="Disordered" evidence="14">
    <location>
        <begin position="1066"/>
        <end position="1241"/>
    </location>
</feature>
<evidence type="ECO:0000256" key="11">
    <source>
        <dbReference type="ARBA" id="ARBA00023180"/>
    </source>
</evidence>
<evidence type="ECO:0000256" key="12">
    <source>
        <dbReference type="PROSITE-ProRule" id="PRU00043"/>
    </source>
</evidence>
<feature type="domain" description="Cadherin" evidence="16">
    <location>
        <begin position="604"/>
        <end position="722"/>
    </location>
</feature>
<evidence type="ECO:0000313" key="18">
    <source>
        <dbReference type="Proteomes" id="UP000325440"/>
    </source>
</evidence>
<dbReference type="OrthoDB" id="8188793at2759"/>
<evidence type="ECO:0000256" key="13">
    <source>
        <dbReference type="SAM" id="Coils"/>
    </source>
</evidence>
<dbReference type="GO" id="GO:0005886">
    <property type="term" value="C:plasma membrane"/>
    <property type="evidence" value="ECO:0007669"/>
    <property type="project" value="UniProtKB-SubCell"/>
</dbReference>
<keyword evidence="10 15" id="KW-0472">Membrane</keyword>
<accession>A0A5E4MTU0</accession>
<feature type="coiled-coil region" evidence="13">
    <location>
        <begin position="1021"/>
        <end position="1048"/>
    </location>
</feature>